<dbReference type="GO" id="GO:0008170">
    <property type="term" value="F:N-methyltransferase activity"/>
    <property type="evidence" value="ECO:0007669"/>
    <property type="project" value="UniProtKB-ARBA"/>
</dbReference>
<keyword evidence="2 4" id="KW-0863">Zinc-finger</keyword>
<gene>
    <name evidence="8" type="ORF">CHIRRI_LOCUS9859</name>
</gene>
<feature type="region of interest" description="Disordered" evidence="5">
    <location>
        <begin position="1"/>
        <end position="20"/>
    </location>
</feature>
<dbReference type="Gene3D" id="6.10.140.2220">
    <property type="match status" value="1"/>
</dbReference>
<dbReference type="PROSITE" id="PS50865">
    <property type="entry name" value="ZF_MYND_2"/>
    <property type="match status" value="1"/>
</dbReference>
<evidence type="ECO:0000256" key="1">
    <source>
        <dbReference type="ARBA" id="ARBA00022723"/>
    </source>
</evidence>
<dbReference type="Gene3D" id="2.170.270.10">
    <property type="entry name" value="SET domain"/>
    <property type="match status" value="1"/>
</dbReference>
<evidence type="ECO:0000313" key="9">
    <source>
        <dbReference type="Proteomes" id="UP001153620"/>
    </source>
</evidence>
<dbReference type="PANTHER" id="PTHR47111">
    <property type="entry name" value="BCDNA.LD29892"/>
    <property type="match status" value="1"/>
</dbReference>
<evidence type="ECO:0000256" key="5">
    <source>
        <dbReference type="SAM" id="MobiDB-lite"/>
    </source>
</evidence>
<feature type="domain" description="MYND-type" evidence="7">
    <location>
        <begin position="185"/>
        <end position="225"/>
    </location>
</feature>
<dbReference type="PROSITE" id="PS01360">
    <property type="entry name" value="ZF_MYND_1"/>
    <property type="match status" value="1"/>
</dbReference>
<dbReference type="GO" id="GO:0008757">
    <property type="term" value="F:S-adenosylmethionine-dependent methyltransferase activity"/>
    <property type="evidence" value="ECO:0007669"/>
    <property type="project" value="UniProtKB-ARBA"/>
</dbReference>
<keyword evidence="9" id="KW-1185">Reference proteome</keyword>
<dbReference type="AlphaFoldDB" id="A0A9N9WWT3"/>
<dbReference type="SUPFAM" id="SSF48452">
    <property type="entry name" value="TPR-like"/>
    <property type="match status" value="1"/>
</dbReference>
<dbReference type="Gene3D" id="1.10.220.160">
    <property type="match status" value="1"/>
</dbReference>
<keyword evidence="3" id="KW-0862">Zinc</keyword>
<dbReference type="GO" id="GO:0008276">
    <property type="term" value="F:protein methyltransferase activity"/>
    <property type="evidence" value="ECO:0007669"/>
    <property type="project" value="UniProtKB-ARBA"/>
</dbReference>
<dbReference type="InterPro" id="IPR011990">
    <property type="entry name" value="TPR-like_helical_dom_sf"/>
</dbReference>
<feature type="domain" description="SET" evidence="6">
    <location>
        <begin position="131"/>
        <end position="406"/>
    </location>
</feature>
<dbReference type="InterPro" id="IPR046341">
    <property type="entry name" value="SET_dom_sf"/>
</dbReference>
<dbReference type="SUPFAM" id="SSF144232">
    <property type="entry name" value="HIT/MYND zinc finger-like"/>
    <property type="match status" value="1"/>
</dbReference>
<evidence type="ECO:0000256" key="4">
    <source>
        <dbReference type="PROSITE-ProRule" id="PRU00134"/>
    </source>
</evidence>
<keyword evidence="1" id="KW-0479">Metal-binding</keyword>
<dbReference type="OrthoDB" id="6054366at2759"/>
<dbReference type="EMBL" id="OU895879">
    <property type="protein sequence ID" value="CAG9807007.1"/>
    <property type="molecule type" value="Genomic_DNA"/>
</dbReference>
<name>A0A9N9WWT3_9DIPT</name>
<proteinExistence type="predicted"/>
<evidence type="ECO:0000256" key="2">
    <source>
        <dbReference type="ARBA" id="ARBA00022771"/>
    </source>
</evidence>
<reference evidence="8" key="1">
    <citation type="submission" date="2022-01" db="EMBL/GenBank/DDBJ databases">
        <authorList>
            <person name="King R."/>
        </authorList>
    </citation>
    <scope>NUCLEOTIDE SEQUENCE</scope>
</reference>
<dbReference type="PANTHER" id="PTHR47111:SF1">
    <property type="entry name" value="SET AND MYND DOMAIN-CONTAINING PROTEIN 4"/>
    <property type="match status" value="1"/>
</dbReference>
<dbReference type="Pfam" id="PF00856">
    <property type="entry name" value="SET"/>
    <property type="match status" value="1"/>
</dbReference>
<protein>
    <submittedName>
        <fullName evidence="8">Uncharacterized protein</fullName>
    </submittedName>
</protein>
<dbReference type="InterPro" id="IPR001214">
    <property type="entry name" value="SET_dom"/>
</dbReference>
<organism evidence="8 9">
    <name type="scientific">Chironomus riparius</name>
    <dbReference type="NCBI Taxonomy" id="315576"/>
    <lineage>
        <taxon>Eukaryota</taxon>
        <taxon>Metazoa</taxon>
        <taxon>Ecdysozoa</taxon>
        <taxon>Arthropoda</taxon>
        <taxon>Hexapoda</taxon>
        <taxon>Insecta</taxon>
        <taxon>Pterygota</taxon>
        <taxon>Neoptera</taxon>
        <taxon>Endopterygota</taxon>
        <taxon>Diptera</taxon>
        <taxon>Nematocera</taxon>
        <taxon>Chironomoidea</taxon>
        <taxon>Chironomidae</taxon>
        <taxon>Chironominae</taxon>
        <taxon>Chironomus</taxon>
    </lineage>
</organism>
<evidence type="ECO:0000259" key="7">
    <source>
        <dbReference type="PROSITE" id="PS50865"/>
    </source>
</evidence>
<sequence>MSKKLNDQQKSNKVSESQRHKALHDAKIGKFHEALINFNKSLCHAESNTSTIALIYANRAAVYYQLNLHDKSLNNIALARECHHNADILNDLDELEEKCYENINNQLKYDDPWEYFKLSYPANKRLPFIIDCLEVKNDKKYGRYVTTTQPLNAGDILAIEEPFFKFLKVDPDDNEYPETNPYNYCANCLRDNYLDLIPCDGCLTTMFCSRKCMEEGNRMFHQYECNILDVLKETDNFRMAVRNFFVSLSICNRNIDELKRLMDESDEKNPTIFNFDLSLCENNSKDLLMAMMSLTNKTNVRVKDMSYVFQHHKLLKKLWTKEKEFINKFLERMMQVEILNFHGIKGQSLNAKSVFRKCVGDGSYAFCSLLNHSCCPNVMRIVVDNRMVLICERPIKAGEQLFDCYIGDSFYYKSKEHRQEELEDYNFTCDCLACENDYADILSGLLPVINHQIFRLAYTSYKDLQDPRKVLTVEQARMLAKKYSLILNQNFSENSYPCKELVMLQLCIVKCFLTAAFSPITFK</sequence>
<dbReference type="PROSITE" id="PS50280">
    <property type="entry name" value="SET"/>
    <property type="match status" value="1"/>
</dbReference>
<dbReference type="SUPFAM" id="SSF82199">
    <property type="entry name" value="SET domain"/>
    <property type="match status" value="1"/>
</dbReference>
<dbReference type="InterPro" id="IPR002893">
    <property type="entry name" value="Znf_MYND"/>
</dbReference>
<evidence type="ECO:0000259" key="6">
    <source>
        <dbReference type="PROSITE" id="PS50280"/>
    </source>
</evidence>
<reference evidence="8" key="2">
    <citation type="submission" date="2022-10" db="EMBL/GenBank/DDBJ databases">
        <authorList>
            <consortium name="ENA_rothamsted_submissions"/>
            <consortium name="culmorum"/>
            <person name="King R."/>
        </authorList>
    </citation>
    <scope>NUCLEOTIDE SEQUENCE</scope>
</reference>
<dbReference type="Pfam" id="PF01753">
    <property type="entry name" value="zf-MYND"/>
    <property type="match status" value="1"/>
</dbReference>
<evidence type="ECO:0000256" key="3">
    <source>
        <dbReference type="ARBA" id="ARBA00022833"/>
    </source>
</evidence>
<evidence type="ECO:0000313" key="8">
    <source>
        <dbReference type="EMBL" id="CAG9807007.1"/>
    </source>
</evidence>
<accession>A0A9N9WWT3</accession>
<dbReference type="Proteomes" id="UP001153620">
    <property type="component" value="Chromosome 3"/>
</dbReference>
<dbReference type="GO" id="GO:0008270">
    <property type="term" value="F:zinc ion binding"/>
    <property type="evidence" value="ECO:0007669"/>
    <property type="project" value="UniProtKB-KW"/>
</dbReference>